<protein>
    <submittedName>
        <fullName evidence="2">Uncharacterized protein</fullName>
    </submittedName>
</protein>
<accession>A0A6J4J082</accession>
<feature type="transmembrane region" description="Helical" evidence="1">
    <location>
        <begin position="39"/>
        <end position="58"/>
    </location>
</feature>
<keyword evidence="1" id="KW-0812">Transmembrane</keyword>
<dbReference type="EMBL" id="CADCSZ010000188">
    <property type="protein sequence ID" value="CAA9266823.1"/>
    <property type="molecule type" value="Genomic_DNA"/>
</dbReference>
<evidence type="ECO:0000256" key="1">
    <source>
        <dbReference type="SAM" id="Phobius"/>
    </source>
</evidence>
<keyword evidence="1" id="KW-1133">Transmembrane helix</keyword>
<name>A0A6J4J082_9ACTN</name>
<keyword evidence="1" id="KW-0472">Membrane</keyword>
<sequence>MSAPDIVELLERAAPAPTRPLDMDVIHGRSRRRRRRRRGGLAGASLIVGLAIALVAVLPASQRRDTVVAGPPSSRTIEMEVGQRTTTIAIELLDGTRVRVTVPAVAAAPLRGASFGDLVLSAAISADRAAGRGWRIDAAIGSVGSLIPGGERLSGSASGSSEARVDRSERRLGLQFGSWAVIASGDSLTDPEITTLLSGLAFTETAEGLLRYSGTLPLWIADSPAASVRQRDVAVSVRLGTSGGRGCVGRAAGRTANGLGFARRDDLTRPGRLTTFCLLGDEIELDLWTPGPLADGELDQVALDVLSVGTTLSALRRGLHP</sequence>
<evidence type="ECO:0000313" key="2">
    <source>
        <dbReference type="EMBL" id="CAA9266823.1"/>
    </source>
</evidence>
<reference evidence="2" key="1">
    <citation type="submission" date="2020-02" db="EMBL/GenBank/DDBJ databases">
        <authorList>
            <person name="Meier V. D."/>
        </authorList>
    </citation>
    <scope>NUCLEOTIDE SEQUENCE</scope>
    <source>
        <strain evidence="2">AVDCRST_MAG76</strain>
    </source>
</reference>
<proteinExistence type="predicted"/>
<organism evidence="2">
    <name type="scientific">uncultured Acidimicrobiales bacterium</name>
    <dbReference type="NCBI Taxonomy" id="310071"/>
    <lineage>
        <taxon>Bacteria</taxon>
        <taxon>Bacillati</taxon>
        <taxon>Actinomycetota</taxon>
        <taxon>Acidimicrobiia</taxon>
        <taxon>Acidimicrobiales</taxon>
        <taxon>environmental samples</taxon>
    </lineage>
</organism>
<gene>
    <name evidence="2" type="ORF">AVDCRST_MAG76-3128</name>
</gene>
<dbReference type="AlphaFoldDB" id="A0A6J4J082"/>